<accession>A0ABY0BWW9</accession>
<evidence type="ECO:0000259" key="7">
    <source>
        <dbReference type="Pfam" id="PF21981"/>
    </source>
</evidence>
<dbReference type="Proteomes" id="UP000287410">
    <property type="component" value="Unassembled WGS sequence"/>
</dbReference>
<dbReference type="EMBL" id="PIPN01000005">
    <property type="protein sequence ID" value="RUO28870.1"/>
    <property type="molecule type" value="Genomic_DNA"/>
</dbReference>
<evidence type="ECO:0000256" key="1">
    <source>
        <dbReference type="ARBA" id="ARBA00004496"/>
    </source>
</evidence>
<feature type="domain" description="RecX third three-helical" evidence="7">
    <location>
        <begin position="113"/>
        <end position="154"/>
    </location>
</feature>
<comment type="function">
    <text evidence="5">Modulates RecA activity.</text>
</comment>
<dbReference type="InterPro" id="IPR053925">
    <property type="entry name" value="RecX_HTH_3rd"/>
</dbReference>
<keyword evidence="10" id="KW-1185">Reference proteome</keyword>
<dbReference type="InterPro" id="IPR036388">
    <property type="entry name" value="WH-like_DNA-bd_sf"/>
</dbReference>
<name>A0ABY0BWW9_9GAMM</name>
<evidence type="ECO:0000256" key="5">
    <source>
        <dbReference type="HAMAP-Rule" id="MF_01114"/>
    </source>
</evidence>
<feature type="domain" description="RecX first three-helical" evidence="8">
    <location>
        <begin position="19"/>
        <end position="56"/>
    </location>
</feature>
<evidence type="ECO:0000259" key="8">
    <source>
        <dbReference type="Pfam" id="PF21982"/>
    </source>
</evidence>
<gene>
    <name evidence="5" type="primary">recX</name>
    <name evidence="9" type="ORF">CWE12_11235</name>
</gene>
<evidence type="ECO:0000256" key="4">
    <source>
        <dbReference type="ARBA" id="ARBA00022490"/>
    </source>
</evidence>
<dbReference type="PANTHER" id="PTHR33602">
    <property type="entry name" value="REGULATORY PROTEIN RECX FAMILY PROTEIN"/>
    <property type="match status" value="1"/>
</dbReference>
<evidence type="ECO:0000313" key="10">
    <source>
        <dbReference type="Proteomes" id="UP000287410"/>
    </source>
</evidence>
<keyword evidence="4 5" id="KW-0963">Cytoplasm</keyword>
<sequence>MLRISMAKVEPDDKKAIEQRAVFLLGRREHSASELARKLRDKGFAADAVDEVISELQERGWQSDQRFTESYVRQRIEAGYGPLKIYSDMAQKGIQRTLVEQILESTNVDWVAVAADRYQRRFGTEAATGDKEKARRQRHLASRGFLSSHVYAAISKVHEDDGC</sequence>
<organism evidence="9 10">
    <name type="scientific">Aliidiomarina sedimenti</name>
    <dbReference type="NCBI Taxonomy" id="1933879"/>
    <lineage>
        <taxon>Bacteria</taxon>
        <taxon>Pseudomonadati</taxon>
        <taxon>Pseudomonadota</taxon>
        <taxon>Gammaproteobacteria</taxon>
        <taxon>Alteromonadales</taxon>
        <taxon>Idiomarinaceae</taxon>
        <taxon>Aliidiomarina</taxon>
    </lineage>
</organism>
<dbReference type="Gene3D" id="1.10.10.10">
    <property type="entry name" value="Winged helix-like DNA-binding domain superfamily/Winged helix DNA-binding domain"/>
    <property type="match status" value="3"/>
</dbReference>
<dbReference type="HAMAP" id="MF_01114">
    <property type="entry name" value="RecX"/>
    <property type="match status" value="1"/>
</dbReference>
<dbReference type="Pfam" id="PF21982">
    <property type="entry name" value="RecX_HTH1"/>
    <property type="match status" value="1"/>
</dbReference>
<protein>
    <recommendedName>
        <fullName evidence="3 5">Regulatory protein RecX</fullName>
    </recommendedName>
</protein>
<evidence type="ECO:0000313" key="9">
    <source>
        <dbReference type="EMBL" id="RUO28870.1"/>
    </source>
</evidence>
<comment type="subcellular location">
    <subcellularLocation>
        <location evidence="1 5">Cytoplasm</location>
    </subcellularLocation>
</comment>
<comment type="caution">
    <text evidence="9">The sequence shown here is derived from an EMBL/GenBank/DDBJ whole genome shotgun (WGS) entry which is preliminary data.</text>
</comment>
<evidence type="ECO:0000256" key="3">
    <source>
        <dbReference type="ARBA" id="ARBA00018111"/>
    </source>
</evidence>
<dbReference type="InterPro" id="IPR003783">
    <property type="entry name" value="Regulatory_RecX"/>
</dbReference>
<dbReference type="PANTHER" id="PTHR33602:SF1">
    <property type="entry name" value="REGULATORY PROTEIN RECX FAMILY PROTEIN"/>
    <property type="match status" value="1"/>
</dbReference>
<feature type="domain" description="RecX second three-helical" evidence="6">
    <location>
        <begin position="63"/>
        <end position="102"/>
    </location>
</feature>
<evidence type="ECO:0000259" key="6">
    <source>
        <dbReference type="Pfam" id="PF02631"/>
    </source>
</evidence>
<dbReference type="Pfam" id="PF02631">
    <property type="entry name" value="RecX_HTH2"/>
    <property type="match status" value="1"/>
</dbReference>
<dbReference type="InterPro" id="IPR053924">
    <property type="entry name" value="RecX_HTH_2nd"/>
</dbReference>
<evidence type="ECO:0000256" key="2">
    <source>
        <dbReference type="ARBA" id="ARBA00009695"/>
    </source>
</evidence>
<proteinExistence type="inferred from homology"/>
<reference evidence="9 10" key="1">
    <citation type="journal article" date="2018" name="Front. Microbiol.">
        <title>Genome-Based Analysis Reveals the Taxonomy and Diversity of the Family Idiomarinaceae.</title>
        <authorList>
            <person name="Liu Y."/>
            <person name="Lai Q."/>
            <person name="Shao Z."/>
        </authorList>
    </citation>
    <scope>NUCLEOTIDE SEQUENCE [LARGE SCALE GENOMIC DNA]</scope>
    <source>
        <strain evidence="9 10">GBSy1</strain>
    </source>
</reference>
<dbReference type="Pfam" id="PF21981">
    <property type="entry name" value="RecX_HTH3"/>
    <property type="match status" value="1"/>
</dbReference>
<comment type="similarity">
    <text evidence="2 5">Belongs to the RecX family.</text>
</comment>
<dbReference type="InterPro" id="IPR053926">
    <property type="entry name" value="RecX_HTH_1st"/>
</dbReference>